<dbReference type="SMART" id="SM00360">
    <property type="entry name" value="RRM"/>
    <property type="match status" value="1"/>
</dbReference>
<dbReference type="AlphaFoldDB" id="A0A3G2RZJ6"/>
<keyword evidence="6" id="KW-1185">Reference proteome</keyword>
<dbReference type="PANTHER" id="PTHR23236:SF11">
    <property type="entry name" value="EUKARYOTIC TRANSLATION INITIATION FACTOR 4H"/>
    <property type="match status" value="1"/>
</dbReference>
<feature type="compositionally biased region" description="Polar residues" evidence="3">
    <location>
        <begin position="360"/>
        <end position="370"/>
    </location>
</feature>
<protein>
    <submittedName>
        <fullName evidence="5">Putative RNA-binding protein sce3</fullName>
    </submittedName>
</protein>
<evidence type="ECO:0000256" key="3">
    <source>
        <dbReference type="SAM" id="MobiDB-lite"/>
    </source>
</evidence>
<gene>
    <name evidence="5" type="primary">sce3</name>
    <name evidence="5" type="ORF">DNF11_0194</name>
</gene>
<feature type="domain" description="RRM" evidence="4">
    <location>
        <begin position="80"/>
        <end position="155"/>
    </location>
</feature>
<dbReference type="GO" id="GO:0003723">
    <property type="term" value="F:RNA binding"/>
    <property type="evidence" value="ECO:0007669"/>
    <property type="project" value="UniProtKB-UniRule"/>
</dbReference>
<name>A0A3G2RZJ6_MALR7</name>
<feature type="region of interest" description="Disordered" evidence="3">
    <location>
        <begin position="150"/>
        <end position="383"/>
    </location>
</feature>
<dbReference type="PANTHER" id="PTHR23236">
    <property type="entry name" value="EUKARYOTIC TRANSLATION INITIATION FACTOR 4B/4H"/>
    <property type="match status" value="1"/>
</dbReference>
<feature type="compositionally biased region" description="Polar residues" evidence="3">
    <location>
        <begin position="295"/>
        <end position="306"/>
    </location>
</feature>
<dbReference type="PROSITE" id="PS50102">
    <property type="entry name" value="RRM"/>
    <property type="match status" value="1"/>
</dbReference>
<evidence type="ECO:0000256" key="2">
    <source>
        <dbReference type="PROSITE-ProRule" id="PRU00176"/>
    </source>
</evidence>
<dbReference type="GO" id="GO:0005730">
    <property type="term" value="C:nucleolus"/>
    <property type="evidence" value="ECO:0007669"/>
    <property type="project" value="TreeGrafter"/>
</dbReference>
<feature type="region of interest" description="Disordered" evidence="3">
    <location>
        <begin position="18"/>
        <end position="77"/>
    </location>
</feature>
<keyword evidence="1 2" id="KW-0694">RNA-binding</keyword>
<reference evidence="5 6" key="1">
    <citation type="submission" date="2018-10" db="EMBL/GenBank/DDBJ databases">
        <title>Complete genome sequence of Malassezia restricta CBS 7877.</title>
        <authorList>
            <person name="Morand S.C."/>
            <person name="Bertignac M."/>
            <person name="Iltis A."/>
            <person name="Kolder I."/>
            <person name="Pirovano W."/>
            <person name="Jourdain R."/>
            <person name="Clavaud C."/>
        </authorList>
    </citation>
    <scope>NUCLEOTIDE SEQUENCE [LARGE SCALE GENOMIC DNA]</scope>
    <source>
        <strain evidence="5 6">CBS 7877</strain>
    </source>
</reference>
<dbReference type="VEuPathDB" id="FungiDB:DNF11_0194"/>
<dbReference type="InterPro" id="IPR035979">
    <property type="entry name" value="RBD_domain_sf"/>
</dbReference>
<evidence type="ECO:0000259" key="4">
    <source>
        <dbReference type="PROSITE" id="PS50102"/>
    </source>
</evidence>
<dbReference type="EMBL" id="CP033148">
    <property type="protein sequence ID" value="AYO41144.1"/>
    <property type="molecule type" value="Genomic_DNA"/>
</dbReference>
<evidence type="ECO:0000313" key="5">
    <source>
        <dbReference type="EMBL" id="AYO41144.1"/>
    </source>
</evidence>
<feature type="compositionally biased region" description="Basic and acidic residues" evidence="3">
    <location>
        <begin position="316"/>
        <end position="346"/>
    </location>
</feature>
<accession>A0A3G2RZJ6</accession>
<dbReference type="SUPFAM" id="SSF54928">
    <property type="entry name" value="RNA-binding domain, RBD"/>
    <property type="match status" value="1"/>
</dbReference>
<evidence type="ECO:0000256" key="1">
    <source>
        <dbReference type="ARBA" id="ARBA00022884"/>
    </source>
</evidence>
<evidence type="ECO:0000313" key="6">
    <source>
        <dbReference type="Proteomes" id="UP000269793"/>
    </source>
</evidence>
<dbReference type="Pfam" id="PF00076">
    <property type="entry name" value="RRM_1"/>
    <property type="match status" value="1"/>
</dbReference>
<dbReference type="Gene3D" id="3.30.70.330">
    <property type="match status" value="1"/>
</dbReference>
<dbReference type="InterPro" id="IPR000504">
    <property type="entry name" value="RRM_dom"/>
</dbReference>
<dbReference type="OrthoDB" id="48651at2759"/>
<dbReference type="InterPro" id="IPR012677">
    <property type="entry name" value="Nucleotide-bd_a/b_plait_sf"/>
</dbReference>
<feature type="compositionally biased region" description="Basic and acidic residues" evidence="3">
    <location>
        <begin position="278"/>
        <end position="291"/>
    </location>
</feature>
<dbReference type="STRING" id="425264.A0A3G2RZJ6"/>
<organism evidence="5 6">
    <name type="scientific">Malassezia restricta (strain ATCC 96810 / NBRC 103918 / CBS 7877)</name>
    <name type="common">Seborrheic dermatitis infection agent</name>
    <dbReference type="NCBI Taxonomy" id="425264"/>
    <lineage>
        <taxon>Eukaryota</taxon>
        <taxon>Fungi</taxon>
        <taxon>Dikarya</taxon>
        <taxon>Basidiomycota</taxon>
        <taxon>Ustilaginomycotina</taxon>
        <taxon>Malasseziomycetes</taxon>
        <taxon>Malasseziales</taxon>
        <taxon>Malasseziaceae</taxon>
        <taxon>Malassezia</taxon>
    </lineage>
</organism>
<dbReference type="Proteomes" id="UP000269793">
    <property type="component" value="Chromosome I"/>
</dbReference>
<sequence length="383" mass="41810">MAPKKSKMSLGDFLADETTGTSWADELDDLPTAPALREPSFGGGMPPPLSGGPPSFSRSRYDGPPAPMREDPPLPTEPPFTAFVVNLAFESTEEDVRAFFDPMNALSVRLVKGHDGRPRGYGYVEFATLDELKDALTFTGKPMQGRNVRVSVAESPSRGSRHTAADDATQWRRAAPLPPSSRDSGISGFDNMSISSDGGRQGFGGRFTPSTDSPRRRGPMVPAEPSASDMSSSWRTGKPVVSKSRFGFGNQEGGRGRRNDDLDFSSWRKPSAEGNAPTERRKLELKPRSEAPRPSTDSPASGSARSNPFGAAKPVDINERHRQIDEKIRENDKLLREELKKEDERKKNKGGFFKARASDAWSTNEPNSDAPTRAEDVPSQETN</sequence>
<proteinExistence type="predicted"/>